<dbReference type="OrthoDB" id="9764149at2"/>
<dbReference type="SUPFAM" id="SSF50249">
    <property type="entry name" value="Nucleic acid-binding proteins"/>
    <property type="match status" value="2"/>
</dbReference>
<reference evidence="3 4" key="1">
    <citation type="submission" date="2018-05" db="EMBL/GenBank/DDBJ databases">
        <title>Novel Campyloabacter and Helicobacter Species and Strains.</title>
        <authorList>
            <person name="Mannion A.J."/>
            <person name="Shen Z."/>
            <person name="Fox J.G."/>
        </authorList>
    </citation>
    <scope>NUCLEOTIDE SEQUENCE [LARGE SCALE GENOMIC DNA]</scope>
    <source>
        <strain evidence="4">MIT17-670</strain>
    </source>
</reference>
<dbReference type="PANTHER" id="PTHR23355">
    <property type="entry name" value="RIBONUCLEASE"/>
    <property type="match status" value="1"/>
</dbReference>
<name>A0A4U7BQS9_9BACT</name>
<evidence type="ECO:0000256" key="1">
    <source>
        <dbReference type="ARBA" id="ARBA00022839"/>
    </source>
</evidence>
<evidence type="ECO:0000259" key="2">
    <source>
        <dbReference type="SMART" id="SM00955"/>
    </source>
</evidence>
<keyword evidence="1" id="KW-0540">Nuclease</keyword>
<dbReference type="Pfam" id="PF00773">
    <property type="entry name" value="RNB"/>
    <property type="match status" value="1"/>
</dbReference>
<dbReference type="GO" id="GO:0004527">
    <property type="term" value="F:exonuclease activity"/>
    <property type="evidence" value="ECO:0007669"/>
    <property type="project" value="UniProtKB-KW"/>
</dbReference>
<dbReference type="Pfam" id="PF22896">
    <property type="entry name" value="OB_RNR_1st"/>
    <property type="match status" value="1"/>
</dbReference>
<proteinExistence type="predicted"/>
<dbReference type="EMBL" id="NXMA01000003">
    <property type="protein sequence ID" value="TKX32705.1"/>
    <property type="molecule type" value="Genomic_DNA"/>
</dbReference>
<sequence length="647" mass="74510">MKEFLNSLNYGISINQVSNEFKQIIRELLANQIIKEYKNKFYLNNGFTFGILDISSKGTGFLECFDESFKKDLLIENKNLKGANYKDIVAVKLLPIKKKRPSAKVVLVLKRANETSIVITKRYGEAILGMNLKTGLSTALKASQKSLKTLPLGTILKIENENNNIIEVLGHIDDERVDEKISLALFNKNSEFSDTCIKEALANGDSVDASMYENRIDLRSLPFCTIDPIHAKDFDDAIYFDAQKQEIYVAIADVSEYVYAYSAIDKEARNRGFSIYFPHIAIPMLPYALSENICSLKPYEDRLVYCFKITLDHEYNVIKEELFEGIINSKRRFHYDEVDEFLSKKPNLEQHNWLYELFKITQNLRKKRLKNAFEFRTEELRMTLDENLSLKNTLFEKDTPSHNLIEDCMLLANKAAAKLLGDIGIFRNHLSADTRKINKLLDELIELGIDIKFNPNLPDLIRDIQTLADELNLRAEVDKLIIKAQKKAEYSSQNQGHFGLGFDKYSHFTSPIRRYSDLILHRLLKAKQKKDEKLFNYLLLNIQSTCENLSTLEREADKVAFDFMDRKFARWAAKNIGKHFKALITQNDGVCIAKLDDKIKGSDIILYDTHASLLQRVEIQILQADIIMAKIYAKITKNLTELEVKNV</sequence>
<dbReference type="GO" id="GO:0003723">
    <property type="term" value="F:RNA binding"/>
    <property type="evidence" value="ECO:0007669"/>
    <property type="project" value="InterPro"/>
</dbReference>
<gene>
    <name evidence="3" type="ORF">CQA76_01755</name>
</gene>
<dbReference type="GO" id="GO:0006402">
    <property type="term" value="P:mRNA catabolic process"/>
    <property type="evidence" value="ECO:0007669"/>
    <property type="project" value="TreeGrafter"/>
</dbReference>
<keyword evidence="1" id="KW-0378">Hydrolase</keyword>
<organism evidence="3 4">
    <name type="scientific">Campylobacter aviculae</name>
    <dbReference type="NCBI Taxonomy" id="2510190"/>
    <lineage>
        <taxon>Bacteria</taxon>
        <taxon>Pseudomonadati</taxon>
        <taxon>Campylobacterota</taxon>
        <taxon>Epsilonproteobacteria</taxon>
        <taxon>Campylobacterales</taxon>
        <taxon>Campylobacteraceae</taxon>
        <taxon>Campylobacter</taxon>
    </lineage>
</organism>
<dbReference type="InterPro" id="IPR054561">
    <property type="entry name" value="RNR_OB1_N"/>
</dbReference>
<dbReference type="PROSITE" id="PS01175">
    <property type="entry name" value="RIBONUCLEASE_II"/>
    <property type="match status" value="1"/>
</dbReference>
<protein>
    <submittedName>
        <fullName evidence="3">Ribonuclease R</fullName>
    </submittedName>
</protein>
<keyword evidence="1" id="KW-0269">Exonuclease</keyword>
<dbReference type="InterPro" id="IPR050180">
    <property type="entry name" value="RNR_Ribonuclease"/>
</dbReference>
<evidence type="ECO:0000313" key="3">
    <source>
        <dbReference type="EMBL" id="TKX32705.1"/>
    </source>
</evidence>
<dbReference type="InterPro" id="IPR057293">
    <property type="entry name" value="RNR_OB2"/>
</dbReference>
<dbReference type="InterPro" id="IPR012340">
    <property type="entry name" value="NA-bd_OB-fold"/>
</dbReference>
<dbReference type="InterPro" id="IPR001900">
    <property type="entry name" value="RNase_II/R"/>
</dbReference>
<dbReference type="Pfam" id="PF24190">
    <property type="entry name" value="OB_RNR_2nd"/>
    <property type="match status" value="1"/>
</dbReference>
<evidence type="ECO:0000313" key="4">
    <source>
        <dbReference type="Proteomes" id="UP000310353"/>
    </source>
</evidence>
<dbReference type="AlphaFoldDB" id="A0A4U7BQS9"/>
<accession>A0A4U7BQS9</accession>
<dbReference type="InterPro" id="IPR022966">
    <property type="entry name" value="RNase_II/R_CS"/>
</dbReference>
<dbReference type="PANTHER" id="PTHR23355:SF9">
    <property type="entry name" value="DIS3-LIKE EXONUCLEASE 2"/>
    <property type="match status" value="1"/>
</dbReference>
<dbReference type="SMART" id="SM00955">
    <property type="entry name" value="RNB"/>
    <property type="match status" value="1"/>
</dbReference>
<keyword evidence="4" id="KW-1185">Reference proteome</keyword>
<dbReference type="GO" id="GO:0005829">
    <property type="term" value="C:cytosol"/>
    <property type="evidence" value="ECO:0007669"/>
    <property type="project" value="TreeGrafter"/>
</dbReference>
<dbReference type="GO" id="GO:0004540">
    <property type="term" value="F:RNA nuclease activity"/>
    <property type="evidence" value="ECO:0007669"/>
    <property type="project" value="InterPro"/>
</dbReference>
<comment type="caution">
    <text evidence="3">The sequence shown here is derived from an EMBL/GenBank/DDBJ whole genome shotgun (WGS) entry which is preliminary data.</text>
</comment>
<dbReference type="Gene3D" id="2.40.50.140">
    <property type="entry name" value="Nucleic acid-binding proteins"/>
    <property type="match status" value="1"/>
</dbReference>
<dbReference type="Proteomes" id="UP000310353">
    <property type="component" value="Unassembled WGS sequence"/>
</dbReference>
<feature type="domain" description="RNB" evidence="2">
    <location>
        <begin position="215"/>
        <end position="530"/>
    </location>
</feature>
<dbReference type="RefSeq" id="WP_137621733.1">
    <property type="nucleotide sequence ID" value="NZ_NXMA01000003.1"/>
</dbReference>